<sequence>MLNIPFEFDKDKVLDITDLLPTIPIEILEKVTDQNGSVSADEENFLKSVGRAAENANLPVLKGLSAIGVLLANANEEIPLGTFNDVGWLIQSLSEQVLAISHMQGFADLLLDASNKNKISKGNGGLML</sequence>
<dbReference type="Proteomes" id="UP000439424">
    <property type="component" value="Unassembled WGS sequence"/>
</dbReference>
<evidence type="ECO:0000313" key="2">
    <source>
        <dbReference type="Proteomes" id="UP000439424"/>
    </source>
</evidence>
<protein>
    <submittedName>
        <fullName evidence="1">Uncharacterized protein</fullName>
    </submittedName>
</protein>
<dbReference type="RefSeq" id="WP_003115747.1">
    <property type="nucleotide sequence ID" value="NZ_CACRXQ010000049.1"/>
</dbReference>
<evidence type="ECO:0000313" key="1">
    <source>
        <dbReference type="EMBL" id="MVM93862.1"/>
    </source>
</evidence>
<dbReference type="EMBL" id="WPIP01000326">
    <property type="protein sequence ID" value="MVM93862.1"/>
    <property type="molecule type" value="Genomic_DNA"/>
</dbReference>
<organism evidence="1 2">
    <name type="scientific">Acinetobacter baumannii</name>
    <dbReference type="NCBI Taxonomy" id="470"/>
    <lineage>
        <taxon>Bacteria</taxon>
        <taxon>Pseudomonadati</taxon>
        <taxon>Pseudomonadota</taxon>
        <taxon>Gammaproteobacteria</taxon>
        <taxon>Moraxellales</taxon>
        <taxon>Moraxellaceae</taxon>
        <taxon>Acinetobacter</taxon>
        <taxon>Acinetobacter calcoaceticus/baumannii complex</taxon>
    </lineage>
</organism>
<proteinExistence type="predicted"/>
<gene>
    <name evidence="1" type="ORF">GNY86_20230</name>
</gene>
<comment type="caution">
    <text evidence="1">The sequence shown here is derived from an EMBL/GenBank/DDBJ whole genome shotgun (WGS) entry which is preliminary data.</text>
</comment>
<reference evidence="1 2" key="1">
    <citation type="submission" date="2019-11" db="EMBL/GenBank/DDBJ databases">
        <title>Multidrug-resistant Acinetobacter baumannii moving toward extensively drug-resistant over fifteen years in South of Brazil.</title>
        <authorList>
            <person name="Fedrigo N.H."/>
            <person name="Cerdeira L."/>
            <person name="Fuga B."/>
            <person name="Marini P.V.B."/>
            <person name="Shinohara D.R."/>
            <person name="Carrara-Marroni F.E."/>
            <person name="Lincopan N."/>
            <person name="Tognim M.C.B."/>
        </authorList>
    </citation>
    <scope>NUCLEOTIDE SEQUENCE [LARGE SCALE GENOMIC DNA]</scope>
    <source>
        <strain evidence="1 2">Ac576</strain>
    </source>
</reference>
<accession>A0A6I4HRS8</accession>
<dbReference type="AlphaFoldDB" id="A0A6I4HRS8"/>
<name>A0A6I4HRS8_ACIBA</name>